<dbReference type="Gene3D" id="3.10.450.40">
    <property type="match status" value="4"/>
</dbReference>
<keyword evidence="4 12" id="KW-0479">Metal-binding</keyword>
<feature type="signal peptide" evidence="13">
    <location>
        <begin position="1"/>
        <end position="21"/>
    </location>
</feature>
<dbReference type="InterPro" id="IPR036460">
    <property type="entry name" value="Cu_amine_oxidase_C_sf"/>
</dbReference>
<feature type="domain" description="Copper amine oxidase N2-terminal" evidence="15">
    <location>
        <begin position="681"/>
        <end position="768"/>
    </location>
</feature>
<evidence type="ECO:0000256" key="6">
    <source>
        <dbReference type="ARBA" id="ARBA00023002"/>
    </source>
</evidence>
<evidence type="ECO:0000259" key="15">
    <source>
        <dbReference type="Pfam" id="PF02727"/>
    </source>
</evidence>
<dbReference type="Gene3D" id="2.70.98.20">
    <property type="entry name" value="Copper amine oxidase, catalytic domain"/>
    <property type="match status" value="2"/>
</dbReference>
<keyword evidence="8" id="KW-1015">Disulfide bond</keyword>
<evidence type="ECO:0000256" key="1">
    <source>
        <dbReference type="ARBA" id="ARBA00001935"/>
    </source>
</evidence>
<dbReference type="EC" id="1.4.3.-" evidence="12"/>
<feature type="domain" description="Copper amine oxidase catalytic" evidence="14">
    <location>
        <begin position="897"/>
        <end position="1304"/>
    </location>
</feature>
<evidence type="ECO:0000256" key="12">
    <source>
        <dbReference type="RuleBase" id="RU000672"/>
    </source>
</evidence>
<keyword evidence="13" id="KW-0732">Signal</keyword>
<reference evidence="17" key="2">
    <citation type="journal article" date="2023" name="Plants (Basel)">
        <title>Annotation of the Turnera subulata (Passifloraceae) Draft Genome Reveals the S-Locus Evolved after the Divergence of Turneroideae from Passifloroideae in a Stepwise Manner.</title>
        <authorList>
            <person name="Henning P.M."/>
            <person name="Roalson E.H."/>
            <person name="Mir W."/>
            <person name="McCubbin A.G."/>
            <person name="Shore J.S."/>
        </authorList>
    </citation>
    <scope>NUCLEOTIDE SEQUENCE</scope>
    <source>
        <strain evidence="17">F60SS</strain>
    </source>
</reference>
<name>A0A9Q0F9I0_9ROSI</name>
<dbReference type="InterPro" id="IPR016182">
    <property type="entry name" value="Cu_amine_oxidase_N-reg"/>
</dbReference>
<comment type="subunit">
    <text evidence="3">Homodimer.</text>
</comment>
<comment type="caution">
    <text evidence="17">The sequence shown here is derived from an EMBL/GenBank/DDBJ whole genome shotgun (WGS) entry which is preliminary data.</text>
</comment>
<keyword evidence="6 12" id="KW-0560">Oxidoreductase</keyword>
<keyword evidence="5 10" id="KW-0801">TPQ</keyword>
<dbReference type="SUPFAM" id="SSF54416">
    <property type="entry name" value="Amine oxidase N-terminal region"/>
    <property type="match status" value="4"/>
</dbReference>
<evidence type="ECO:0000256" key="10">
    <source>
        <dbReference type="PIRSR" id="PIRSR600269-50"/>
    </source>
</evidence>
<dbReference type="GO" id="GO:0048038">
    <property type="term" value="F:quinone binding"/>
    <property type="evidence" value="ECO:0007669"/>
    <property type="project" value="InterPro"/>
</dbReference>
<evidence type="ECO:0000256" key="4">
    <source>
        <dbReference type="ARBA" id="ARBA00022723"/>
    </source>
</evidence>
<dbReference type="OrthoDB" id="5379943at2759"/>
<evidence type="ECO:0000256" key="8">
    <source>
        <dbReference type="ARBA" id="ARBA00023157"/>
    </source>
</evidence>
<evidence type="ECO:0000256" key="11">
    <source>
        <dbReference type="PIRSR" id="PIRSR600269-51"/>
    </source>
</evidence>
<feature type="domain" description="Copper amine oxidase N3-terminal" evidence="16">
    <location>
        <begin position="776"/>
        <end position="874"/>
    </location>
</feature>
<dbReference type="InterPro" id="IPR000269">
    <property type="entry name" value="Cu_amine_oxidase"/>
</dbReference>
<feature type="chain" id="PRO_5040474005" description="Amine oxidase" evidence="13">
    <location>
        <begin position="22"/>
        <end position="1305"/>
    </location>
</feature>
<evidence type="ECO:0000259" key="16">
    <source>
        <dbReference type="Pfam" id="PF02728"/>
    </source>
</evidence>
<dbReference type="InterPro" id="IPR049948">
    <property type="entry name" value="Cu_Am_ox_TPQ-bd"/>
</dbReference>
<dbReference type="FunFam" id="3.10.450.40:FF:000005">
    <property type="entry name" value="Amine oxidase"/>
    <property type="match status" value="1"/>
</dbReference>
<comment type="similarity">
    <text evidence="2 12">Belongs to the copper/topaquinone oxidase family.</text>
</comment>
<feature type="active site" description="Schiff-base intermediate with substrate; via topaquinone" evidence="10">
    <location>
        <position position="411"/>
    </location>
</feature>
<evidence type="ECO:0000256" key="3">
    <source>
        <dbReference type="ARBA" id="ARBA00011738"/>
    </source>
</evidence>
<sequence length="1305" mass="148397">MATTLWTLLLLLLSTFSIGLTHQHQNQHPLDPLTPEEYNTLVQTIVHNSYLSSSNNTLTFHYVGLEEPQKLTILSWLKDSTTRTLPRQAFIIARINHTTHEIIVDLSHHKIISDRIYRGYGYPLLTFEEQIAACALPLQYGPFVESIKKRGLKVEEVVCLDSTIGWYGEKTKSKRIVKVTCYYLDGTVNLDMRPIEGVTVTVDLEEMKVIGFQDRVTVPVPKGDGTDYRESEQKPPFVQRLKGITVVQPEGPSFTVDGHRIRWANWDFHLSFDARAGPIISLASIFDEEKQEFRQVLYRGFVSEVFVPYMDLTEEWYYRTFLDAGEYGYGLCAVSLEPLRDCPENAVFMDGYFAGHNGMPLKLPNIFCIFEKHGGDIMWRHTENEIPGKLVTEARPDVTLVVRMVSTVGNYDYINDWEFKQSGSIKVTVGLTGLLEVRGSMYTHQDQIKEEVYGTLLAENTLGAYHDHFFTYHLDLDVDGDQNSFVKSHMQMTQVNDQNSPRKSYWKVVSETAKTESDARIRLGSGETDLLVVNPNKRTKVGNSIGYRLIPGSVVGPLLSDDDYAQIRGAFTKYNVWVTPYNKSEKWAGGVYVDQSHGDDTLAIWSQRNRGIENKDIVLWYTLGFHHAPCQEDFPVMPTISSGFELRPANFFERNPVLKSTISLFVLYLLLDCSLISTLDHPLDPLNPKEFNQIRTIIQKSYLAKYPNLTFHFVDVDEPNKEDILKWLSSSNQDKSIPPRRAKVVARSRGETHELVVDLATGAILSDNVYTGHGYPPLTFNELVRAARLPLTYPKFVGSITKRGLNISEVSCIPSPIGWFGEHVTRRALRVSCTYRGGGSVNVFARPIEGISMLVDLDSMQITMYNDRFRVPVPKAEGTDFRSKKKHNPVAYNVSDSGFTIDGHRVRWANWDFHVALDDRAGIIISTASIFDEAKKKFRLVLYRGHVSETFVPYMDPTNEWYYRTFMDLGEFGFGRSADSLRPLIDCPANARYLDGYIAGADGQPQRIQNVICIFEKYCGDAAWRHTEINVPGELIKSGEQEISLVVRMVATVGNYDYFLNWEFLKSGSIKVGVDLTGVLEMKGTSYVHNDQITEDVFGTLVTENTIAVNHDHFITYYLDLDVDGNGNSFVKAKQRMTRVPSLNAPSPRKSYWTVVRETAKTEAEARIQLGLEPADLLIVNPNRRTRLGNEVGYRLITGQPVNSLLSDDDYPQIRAVYTKYQVWVTAYNRSERWAGGFYADRSRGEDGLAVWSRRNRVIENKDIVLWYTIGFHHNPCQEDFPVMPTLHGGFELRPTNFFESNPLL</sequence>
<evidence type="ECO:0000256" key="9">
    <source>
        <dbReference type="ARBA" id="ARBA00048032"/>
    </source>
</evidence>
<dbReference type="PANTHER" id="PTHR10638">
    <property type="entry name" value="COPPER AMINE OXIDASE"/>
    <property type="match status" value="1"/>
</dbReference>
<feature type="domain" description="Copper amine oxidase N2-terminal" evidence="15">
    <location>
        <begin position="28"/>
        <end position="116"/>
    </location>
</feature>
<comment type="cofactor">
    <cofactor evidence="12">
        <name>Cu cation</name>
        <dbReference type="ChEBI" id="CHEBI:23378"/>
    </cofactor>
    <text evidence="12">Contains 1 topaquinone per subunit.</text>
</comment>
<evidence type="ECO:0000259" key="14">
    <source>
        <dbReference type="Pfam" id="PF01179"/>
    </source>
</evidence>
<dbReference type="SUPFAM" id="SSF49998">
    <property type="entry name" value="Amine oxidase catalytic domain"/>
    <property type="match status" value="2"/>
</dbReference>
<dbReference type="Pfam" id="PF02727">
    <property type="entry name" value="Cu_amine_oxidN2"/>
    <property type="match status" value="2"/>
</dbReference>
<dbReference type="GO" id="GO:0008131">
    <property type="term" value="F:primary methylamine oxidase activity"/>
    <property type="evidence" value="ECO:0007669"/>
    <property type="project" value="UniProtKB-EC"/>
</dbReference>
<evidence type="ECO:0000256" key="2">
    <source>
        <dbReference type="ARBA" id="ARBA00007983"/>
    </source>
</evidence>
<evidence type="ECO:0000256" key="5">
    <source>
        <dbReference type="ARBA" id="ARBA00022772"/>
    </source>
</evidence>
<dbReference type="PANTHER" id="PTHR10638:SF71">
    <property type="entry name" value="AMINE OXIDASE"/>
    <property type="match status" value="1"/>
</dbReference>
<dbReference type="GO" id="GO:0005507">
    <property type="term" value="F:copper ion binding"/>
    <property type="evidence" value="ECO:0007669"/>
    <property type="project" value="InterPro"/>
</dbReference>
<evidence type="ECO:0000313" key="18">
    <source>
        <dbReference type="Proteomes" id="UP001141552"/>
    </source>
</evidence>
<keyword evidence="7 12" id="KW-0186">Copper</keyword>
<dbReference type="InterPro" id="IPR015798">
    <property type="entry name" value="Cu_amine_oxidase_C"/>
</dbReference>
<dbReference type="Pfam" id="PF01179">
    <property type="entry name" value="Cu_amine_oxid"/>
    <property type="match status" value="2"/>
</dbReference>
<comment type="catalytic activity">
    <reaction evidence="9">
        <text>a primary methyl amine + O2 + H2O = an aldehyde + H2O2 + NH4(+)</text>
        <dbReference type="Rhea" id="RHEA:16153"/>
        <dbReference type="ChEBI" id="CHEBI:15377"/>
        <dbReference type="ChEBI" id="CHEBI:15379"/>
        <dbReference type="ChEBI" id="CHEBI:16240"/>
        <dbReference type="ChEBI" id="CHEBI:17478"/>
        <dbReference type="ChEBI" id="CHEBI:28938"/>
        <dbReference type="ChEBI" id="CHEBI:228804"/>
        <dbReference type="EC" id="1.4.3.21"/>
    </reaction>
</comment>
<organism evidence="17 18">
    <name type="scientific">Turnera subulata</name>
    <dbReference type="NCBI Taxonomy" id="218843"/>
    <lineage>
        <taxon>Eukaryota</taxon>
        <taxon>Viridiplantae</taxon>
        <taxon>Streptophyta</taxon>
        <taxon>Embryophyta</taxon>
        <taxon>Tracheophyta</taxon>
        <taxon>Spermatophyta</taxon>
        <taxon>Magnoliopsida</taxon>
        <taxon>eudicotyledons</taxon>
        <taxon>Gunneridae</taxon>
        <taxon>Pentapetalae</taxon>
        <taxon>rosids</taxon>
        <taxon>fabids</taxon>
        <taxon>Malpighiales</taxon>
        <taxon>Passifloraceae</taxon>
        <taxon>Turnera</taxon>
    </lineage>
</organism>
<comment type="PTM">
    <text evidence="11 12">Topaquinone (TPQ) is generated by copper-dependent autoxidation of a specific tyrosyl residue.</text>
</comment>
<reference evidence="17" key="1">
    <citation type="submission" date="2022-02" db="EMBL/GenBank/DDBJ databases">
        <authorList>
            <person name="Henning P.M."/>
            <person name="McCubbin A.G."/>
            <person name="Shore J.S."/>
        </authorList>
    </citation>
    <scope>NUCLEOTIDE SEQUENCE</scope>
    <source>
        <strain evidence="17">F60SS</strain>
        <tissue evidence="17">Leaves</tissue>
    </source>
</reference>
<dbReference type="FunFam" id="3.10.450.40:FF:000012">
    <property type="entry name" value="Amine oxidase"/>
    <property type="match status" value="2"/>
</dbReference>
<feature type="active site" description="Proton acceptor" evidence="10">
    <location>
        <position position="323"/>
    </location>
</feature>
<evidence type="ECO:0000256" key="13">
    <source>
        <dbReference type="SAM" id="SignalP"/>
    </source>
</evidence>
<evidence type="ECO:0000313" key="17">
    <source>
        <dbReference type="EMBL" id="KAJ4826237.1"/>
    </source>
</evidence>
<evidence type="ECO:0000256" key="7">
    <source>
        <dbReference type="ARBA" id="ARBA00023008"/>
    </source>
</evidence>
<dbReference type="InterPro" id="IPR015800">
    <property type="entry name" value="Cu_amine_oxidase_N2"/>
</dbReference>
<feature type="domain" description="Copper amine oxidase N3-terminal" evidence="16">
    <location>
        <begin position="123"/>
        <end position="220"/>
    </location>
</feature>
<dbReference type="Pfam" id="PF02728">
    <property type="entry name" value="Cu_amine_oxidN3"/>
    <property type="match status" value="2"/>
</dbReference>
<dbReference type="EMBL" id="JAKUCV010006721">
    <property type="protein sequence ID" value="KAJ4826237.1"/>
    <property type="molecule type" value="Genomic_DNA"/>
</dbReference>
<protein>
    <recommendedName>
        <fullName evidence="12">Amine oxidase</fullName>
        <ecNumber evidence="12">1.4.3.-</ecNumber>
    </recommendedName>
</protein>
<accession>A0A9Q0F9I0</accession>
<dbReference type="PROSITE" id="PS01164">
    <property type="entry name" value="COPPER_AMINE_OXID_1"/>
    <property type="match status" value="2"/>
</dbReference>
<gene>
    <name evidence="17" type="ORF">Tsubulata_047188</name>
</gene>
<dbReference type="FunFam" id="2.70.98.20:FF:000004">
    <property type="entry name" value="Amine oxidase"/>
    <property type="match status" value="2"/>
</dbReference>
<feature type="modified residue" description="2',4',5'-topaquinone" evidence="11">
    <location>
        <position position="411"/>
    </location>
</feature>
<proteinExistence type="inferred from homology"/>
<dbReference type="InterPro" id="IPR015802">
    <property type="entry name" value="Cu_amine_oxidase_N3"/>
</dbReference>
<keyword evidence="18" id="KW-1185">Reference proteome</keyword>
<dbReference type="GO" id="GO:0009308">
    <property type="term" value="P:amine metabolic process"/>
    <property type="evidence" value="ECO:0007669"/>
    <property type="project" value="UniProtKB-UniRule"/>
</dbReference>
<dbReference type="Proteomes" id="UP001141552">
    <property type="component" value="Unassembled WGS sequence"/>
</dbReference>
<comment type="cofactor">
    <cofactor evidence="1">
        <name>Cu cation</name>
        <dbReference type="ChEBI" id="CHEBI:23378"/>
    </cofactor>
</comment>
<feature type="domain" description="Copper amine oxidase catalytic" evidence="14">
    <location>
        <begin position="245"/>
        <end position="658"/>
    </location>
</feature>